<dbReference type="GO" id="GO:0019905">
    <property type="term" value="F:syntaxin binding"/>
    <property type="evidence" value="ECO:0007669"/>
    <property type="project" value="TreeGrafter"/>
</dbReference>
<dbReference type="GO" id="GO:0008270">
    <property type="term" value="F:zinc ion binding"/>
    <property type="evidence" value="ECO:0007669"/>
    <property type="project" value="UniProtKB-KW"/>
</dbReference>
<reference evidence="12 14" key="1">
    <citation type="journal article" date="2014" name="Nat. Genet.">
        <title>Genome and transcriptome of the porcine whipworm Trichuris suis.</title>
        <authorList>
            <person name="Jex A.R."/>
            <person name="Nejsum P."/>
            <person name="Schwarz E.M."/>
            <person name="Hu L."/>
            <person name="Young N.D."/>
            <person name="Hall R.S."/>
            <person name="Korhonen P.K."/>
            <person name="Liao S."/>
            <person name="Thamsborg S."/>
            <person name="Xia J."/>
            <person name="Xu P."/>
            <person name="Wang S."/>
            <person name="Scheerlinck J.P."/>
            <person name="Hofmann A."/>
            <person name="Sternberg P.W."/>
            <person name="Wang J."/>
            <person name="Gasser R.B."/>
        </authorList>
    </citation>
    <scope>NUCLEOTIDE SEQUENCE [LARGE SCALE GENOMIC DNA]</scope>
    <source>
        <strain evidence="13">DCEP-RM93F</strain>
        <strain evidence="12">DCEP-RM93M</strain>
    </source>
</reference>
<dbReference type="GO" id="GO:0006896">
    <property type="term" value="P:Golgi to vacuole transport"/>
    <property type="evidence" value="ECO:0007669"/>
    <property type="project" value="TreeGrafter"/>
</dbReference>
<gene>
    <name evidence="12" type="ORF">M513_07993</name>
    <name evidence="13" type="ORF">M514_07993</name>
</gene>
<keyword evidence="8" id="KW-0653">Protein transport</keyword>
<evidence type="ECO:0000256" key="5">
    <source>
        <dbReference type="ARBA" id="ARBA00022723"/>
    </source>
</evidence>
<keyword evidence="10" id="KW-0812">Transmembrane</keyword>
<evidence type="ECO:0000313" key="14">
    <source>
        <dbReference type="Proteomes" id="UP000030764"/>
    </source>
</evidence>
<feature type="transmembrane region" description="Helical" evidence="10">
    <location>
        <begin position="534"/>
        <end position="555"/>
    </location>
</feature>
<dbReference type="PROSITE" id="PS00028">
    <property type="entry name" value="ZINC_FINGER_C2H2_1"/>
    <property type="match status" value="2"/>
</dbReference>
<dbReference type="InterPro" id="IPR048319">
    <property type="entry name" value="Vps52_CC"/>
</dbReference>
<dbReference type="EMBL" id="KL367581">
    <property type="protein sequence ID" value="KFD63062.1"/>
    <property type="molecule type" value="Genomic_DNA"/>
</dbReference>
<dbReference type="GO" id="GO:0032456">
    <property type="term" value="P:endocytic recycling"/>
    <property type="evidence" value="ECO:0007669"/>
    <property type="project" value="TreeGrafter"/>
</dbReference>
<feature type="non-terminal residue" evidence="12">
    <location>
        <position position="1255"/>
    </location>
</feature>
<protein>
    <recommendedName>
        <fullName evidence="3">Vacuolar protein sorting-associated protein 52 homolog</fullName>
    </recommendedName>
</protein>
<accession>A0A085M1J7</accession>
<keyword evidence="9" id="KW-0333">Golgi apparatus</keyword>
<dbReference type="GO" id="GO:0007041">
    <property type="term" value="P:lysosomal transport"/>
    <property type="evidence" value="ECO:0007669"/>
    <property type="project" value="TreeGrafter"/>
</dbReference>
<evidence type="ECO:0000256" key="10">
    <source>
        <dbReference type="SAM" id="Phobius"/>
    </source>
</evidence>
<dbReference type="GO" id="GO:0015031">
    <property type="term" value="P:protein transport"/>
    <property type="evidence" value="ECO:0007669"/>
    <property type="project" value="UniProtKB-KW"/>
</dbReference>
<keyword evidence="10" id="KW-0472">Membrane</keyword>
<dbReference type="InterPro" id="IPR028054">
    <property type="entry name" value="DUF4481"/>
</dbReference>
<dbReference type="InterPro" id="IPR007258">
    <property type="entry name" value="Vps52"/>
</dbReference>
<dbReference type="GO" id="GO:0042147">
    <property type="term" value="P:retrograde transport, endosome to Golgi"/>
    <property type="evidence" value="ECO:0007669"/>
    <property type="project" value="TreeGrafter"/>
</dbReference>
<evidence type="ECO:0000256" key="1">
    <source>
        <dbReference type="ARBA" id="ARBA00004601"/>
    </source>
</evidence>
<organism evidence="12 14">
    <name type="scientific">Trichuris suis</name>
    <name type="common">pig whipworm</name>
    <dbReference type="NCBI Taxonomy" id="68888"/>
    <lineage>
        <taxon>Eukaryota</taxon>
        <taxon>Metazoa</taxon>
        <taxon>Ecdysozoa</taxon>
        <taxon>Nematoda</taxon>
        <taxon>Enoplea</taxon>
        <taxon>Dorylaimia</taxon>
        <taxon>Trichinellida</taxon>
        <taxon>Trichuridae</taxon>
        <taxon>Trichuris</taxon>
    </lineage>
</organism>
<evidence type="ECO:0000256" key="6">
    <source>
        <dbReference type="ARBA" id="ARBA00022771"/>
    </source>
</evidence>
<evidence type="ECO:0000256" key="9">
    <source>
        <dbReference type="ARBA" id="ARBA00023034"/>
    </source>
</evidence>
<dbReference type="SMART" id="SM00355">
    <property type="entry name" value="ZnF_C2H2"/>
    <property type="match status" value="3"/>
</dbReference>
<dbReference type="PANTHER" id="PTHR14190">
    <property type="entry name" value="SUPPRESSOR OF ACTIN MUTATIONS 2/VACUOLAR PROTEIN SORTING 52"/>
    <property type="match status" value="1"/>
</dbReference>
<keyword evidence="5" id="KW-0479">Metal-binding</keyword>
<dbReference type="InterPro" id="IPR013083">
    <property type="entry name" value="Znf_RING/FYVE/PHD"/>
</dbReference>
<dbReference type="SUPFAM" id="SSF57850">
    <property type="entry name" value="RING/U-box"/>
    <property type="match status" value="1"/>
</dbReference>
<dbReference type="GO" id="GO:0000938">
    <property type="term" value="C:GARP complex"/>
    <property type="evidence" value="ECO:0007669"/>
    <property type="project" value="TreeGrafter"/>
</dbReference>
<feature type="transmembrane region" description="Helical" evidence="10">
    <location>
        <begin position="509"/>
        <end position="527"/>
    </location>
</feature>
<feature type="domain" description="RING-CH-type" evidence="11">
    <location>
        <begin position="18"/>
        <end position="87"/>
    </location>
</feature>
<evidence type="ECO:0000256" key="3">
    <source>
        <dbReference type="ARBA" id="ARBA00017083"/>
    </source>
</evidence>
<comment type="similarity">
    <text evidence="2">Belongs to the VPS52 family.</text>
</comment>
<dbReference type="SMART" id="SM00744">
    <property type="entry name" value="RINGv"/>
    <property type="match status" value="1"/>
</dbReference>
<keyword evidence="7" id="KW-0862">Zinc</keyword>
<evidence type="ECO:0000259" key="11">
    <source>
        <dbReference type="PROSITE" id="PS51292"/>
    </source>
</evidence>
<dbReference type="Proteomes" id="UP000030758">
    <property type="component" value="Unassembled WGS sequence"/>
</dbReference>
<dbReference type="Gene3D" id="3.30.40.10">
    <property type="entry name" value="Zinc/RING finger domain, C3HC4 (zinc finger)"/>
    <property type="match status" value="1"/>
</dbReference>
<keyword evidence="14" id="KW-1185">Reference proteome</keyword>
<evidence type="ECO:0000256" key="4">
    <source>
        <dbReference type="ARBA" id="ARBA00022448"/>
    </source>
</evidence>
<proteinExistence type="inferred from homology"/>
<dbReference type="InterPro" id="IPR048361">
    <property type="entry name" value="Vps52_C"/>
</dbReference>
<dbReference type="InterPro" id="IPR013087">
    <property type="entry name" value="Znf_C2H2_type"/>
</dbReference>
<keyword evidence="10" id="KW-1133">Transmembrane helix</keyword>
<sequence>MTMGETSHVLANSVDNAEQDSNQPYCYFCQCVPRDEPTAKWINPCGCRGEMKWVHEHCLRRWICEKQEGNTLRQVKCQLCGCRYRIRYPSSGVFLVFLQTVDCYLGKVCPLILCSMICGSVYWLCVTHGALTIIQIYGQECGICWMRSLDPFFLVGWLACIPSALVISQVIPWEDKLVKILEKCLHPRDPATVPPTSSRSSARLFCYALLLPTIACGVGKFLFGKITTNPLKRALLGGAVTILAKGVCVVYYKYNQISRTRNSIILNFDDFDEEPCCAQVMEPKKFFHFPDSEFFKDGNELCCLRSVLCAKQELLVDNLTGSKSRQFGCEHAGCSEVFVNESDYQGHCLSKHAFKCMSCKRTYPSAHLLDLHIAENHNPMQTVPFVCASFRCFVPSCSEVFPSPSDRRNHCMIIHKFPPDFRYDTRNAKKASTEMCDVSTSALSTQERTAGLPSRRCSFFSVASFDPRRIPKAIINENLQITVEDYMAAVEKLINDPRFRVYCICHQRIVLMWMLCSFILMLLLLVSGARGIGLFALIVAWMILVCIGVAVSLFANKVICKNIAVCVAAVNKFLSPFDLLLCVDDRGKFSCNKITIVFVRFNLRNCIRWHYNGNLFVQRYYRMEKGDSSCGERAGTSSMSAVPPVKAAIDMEMLTEVLNNGIDLREFARNTTDEMKRLEAATIQDYIEHAESLADLHNQICSCDGILMKMETMLSGFQADLSSISDEIQSLQEQSVNMSVKLKNRQVVRNELSQFIDEIVVPEIMIKTIMDEPATESSFLEQLHELQHKIVYVRHQAFRDAVACQEVENVLNNLKLKAVEKTREFLLRKIYQLRKPLANYEVTQNSLLKYRFYFEFILSNDRHVAKEIRDEYVNTMSKVLFSYFKTFINRLMKLRHEDAAGKDDLLGALDSGKTAGLFYGKPSSLSRAPVFSLANRDSVITTDLEAPVIVPHAADQSKTKFHFEAIFRSILYALLDHAGREYFFLCDFFLVSGHHSTDMFDQVFGRTLSLVVGTFENSISSSFDCIALLLSIQIIRKYQTLCLKRSLAVLEKLWNTLLLSLWSRVDHLIRANLDSFRELDLQQLAPFGARPLFIVRRYAEFFAAVMTINMVLPDERIQQYLYLLESELAGLLSKIKAQLSSSKERLVFLINNYDIVVSVITERLSGDLVESQESHKRLQAYVNEYADTLLSLHFGELVKFVHHCESFVEQDMQDKLKDFAGMTFAALRYSAFQVSHRYSRQRNPPGSFVQQRLEK</sequence>
<keyword evidence="4" id="KW-0813">Transport</keyword>
<evidence type="ECO:0000256" key="8">
    <source>
        <dbReference type="ARBA" id="ARBA00022927"/>
    </source>
</evidence>
<dbReference type="AlphaFoldDB" id="A0A085M1J7"/>
<dbReference type="Proteomes" id="UP000030764">
    <property type="component" value="Unassembled WGS sequence"/>
</dbReference>
<dbReference type="InterPro" id="IPR011016">
    <property type="entry name" value="Znf_RING-CH"/>
</dbReference>
<dbReference type="Pfam" id="PF04129">
    <property type="entry name" value="Vps52_CC"/>
    <property type="match status" value="1"/>
</dbReference>
<keyword evidence="6" id="KW-0863">Zinc-finger</keyword>
<evidence type="ECO:0000313" key="13">
    <source>
        <dbReference type="EMBL" id="KFD63062.1"/>
    </source>
</evidence>
<dbReference type="Pfam" id="PF14800">
    <property type="entry name" value="DUF4481"/>
    <property type="match status" value="1"/>
</dbReference>
<dbReference type="Pfam" id="PF12906">
    <property type="entry name" value="RINGv"/>
    <property type="match status" value="1"/>
</dbReference>
<evidence type="ECO:0000256" key="2">
    <source>
        <dbReference type="ARBA" id="ARBA00008180"/>
    </source>
</evidence>
<dbReference type="GO" id="GO:0005829">
    <property type="term" value="C:cytosol"/>
    <property type="evidence" value="ECO:0007669"/>
    <property type="project" value="GOC"/>
</dbReference>
<dbReference type="Pfam" id="PF20655">
    <property type="entry name" value="Vps52_C"/>
    <property type="match status" value="1"/>
</dbReference>
<dbReference type="PANTHER" id="PTHR14190:SF7">
    <property type="entry name" value="VACUOLAR PROTEIN SORTING-ASSOCIATED PROTEIN 52 HOMOLOG"/>
    <property type="match status" value="1"/>
</dbReference>
<comment type="subcellular location">
    <subcellularLocation>
        <location evidence="1">Golgi apparatus</location>
        <location evidence="1">trans-Golgi network</location>
    </subcellularLocation>
</comment>
<dbReference type="PROSITE" id="PS51292">
    <property type="entry name" value="ZF_RING_CH"/>
    <property type="match status" value="1"/>
</dbReference>
<evidence type="ECO:0000256" key="7">
    <source>
        <dbReference type="ARBA" id="ARBA00022833"/>
    </source>
</evidence>
<dbReference type="EMBL" id="KL363243">
    <property type="protein sequence ID" value="KFD51093.1"/>
    <property type="molecule type" value="Genomic_DNA"/>
</dbReference>
<name>A0A085M1J7_9BILA</name>
<evidence type="ECO:0000313" key="12">
    <source>
        <dbReference type="EMBL" id="KFD51093.1"/>
    </source>
</evidence>